<reference evidence="10" key="1">
    <citation type="journal article" date="2017" name="Nature">
        <title>The sunflower genome provides insights into oil metabolism, flowering and Asterid evolution.</title>
        <authorList>
            <person name="Badouin H."/>
            <person name="Gouzy J."/>
            <person name="Grassa C.J."/>
            <person name="Murat F."/>
            <person name="Staton S.E."/>
            <person name="Cottret L."/>
            <person name="Lelandais-Briere C."/>
            <person name="Owens G.L."/>
            <person name="Carrere S."/>
            <person name="Mayjonade B."/>
            <person name="Legrand L."/>
            <person name="Gill N."/>
            <person name="Kane N.C."/>
            <person name="Bowers J.E."/>
            <person name="Hubner S."/>
            <person name="Bellec A."/>
            <person name="Berard A."/>
            <person name="Berges H."/>
            <person name="Blanchet N."/>
            <person name="Boniface M.C."/>
            <person name="Brunel D."/>
            <person name="Catrice O."/>
            <person name="Chaidir N."/>
            <person name="Claudel C."/>
            <person name="Donnadieu C."/>
            <person name="Faraut T."/>
            <person name="Fievet G."/>
            <person name="Helmstetter N."/>
            <person name="King M."/>
            <person name="Knapp S.J."/>
            <person name="Lai Z."/>
            <person name="Le Paslier M.C."/>
            <person name="Lippi Y."/>
            <person name="Lorenzon L."/>
            <person name="Mandel J.R."/>
            <person name="Marage G."/>
            <person name="Marchand G."/>
            <person name="Marquand E."/>
            <person name="Bret-Mestries E."/>
            <person name="Morien E."/>
            <person name="Nambeesan S."/>
            <person name="Nguyen T."/>
            <person name="Pegot-Espagnet P."/>
            <person name="Pouilly N."/>
            <person name="Raftis F."/>
            <person name="Sallet E."/>
            <person name="Schiex T."/>
            <person name="Thomas J."/>
            <person name="Vandecasteele C."/>
            <person name="Vares D."/>
            <person name="Vear F."/>
            <person name="Vautrin S."/>
            <person name="Crespi M."/>
            <person name="Mangin B."/>
            <person name="Burke J.M."/>
            <person name="Salse J."/>
            <person name="Munos S."/>
            <person name="Vincourt P."/>
            <person name="Rieseberg L.H."/>
            <person name="Langlade N.B."/>
        </authorList>
    </citation>
    <scope>NUCLEOTIDE SEQUENCE [LARGE SCALE GENOMIC DNA]</scope>
    <source>
        <strain evidence="10">cv. SF193</strain>
    </source>
</reference>
<dbReference type="GO" id="GO:0015171">
    <property type="term" value="F:amino acid transmembrane transporter activity"/>
    <property type="evidence" value="ECO:0000318"/>
    <property type="project" value="GO_Central"/>
</dbReference>
<feature type="domain" description="Amino acid transporter transmembrane" evidence="8">
    <location>
        <begin position="229"/>
        <end position="295"/>
    </location>
</feature>
<keyword evidence="5 7" id="KW-1133">Transmembrane helix</keyword>
<dbReference type="EMBL" id="CM007894">
    <property type="protein sequence ID" value="OTG25386.1"/>
    <property type="molecule type" value="Genomic_DNA"/>
</dbReference>
<evidence type="ECO:0000256" key="2">
    <source>
        <dbReference type="ARBA" id="ARBA00022448"/>
    </source>
</evidence>
<dbReference type="InterPro" id="IPR013057">
    <property type="entry name" value="AA_transpt_TM"/>
</dbReference>
<evidence type="ECO:0000313" key="9">
    <source>
        <dbReference type="EMBL" id="OTG25386.1"/>
    </source>
</evidence>
<organism evidence="9 10">
    <name type="scientific">Helianthus annuus</name>
    <name type="common">Common sunflower</name>
    <dbReference type="NCBI Taxonomy" id="4232"/>
    <lineage>
        <taxon>Eukaryota</taxon>
        <taxon>Viridiplantae</taxon>
        <taxon>Streptophyta</taxon>
        <taxon>Embryophyta</taxon>
        <taxon>Tracheophyta</taxon>
        <taxon>Spermatophyta</taxon>
        <taxon>Magnoliopsida</taxon>
        <taxon>eudicotyledons</taxon>
        <taxon>Gunneridae</taxon>
        <taxon>Pentapetalae</taxon>
        <taxon>asterids</taxon>
        <taxon>campanulids</taxon>
        <taxon>Asterales</taxon>
        <taxon>Asteraceae</taxon>
        <taxon>Asteroideae</taxon>
        <taxon>Heliantheae alliance</taxon>
        <taxon>Heliantheae</taxon>
        <taxon>Helianthus</taxon>
    </lineage>
</organism>
<dbReference type="PANTHER" id="PTHR48017">
    <property type="entry name" value="OS05G0424000 PROTEIN-RELATED"/>
    <property type="match status" value="1"/>
</dbReference>
<gene>
    <name evidence="9" type="ORF">HannXRQ_Chr05g0147091</name>
</gene>
<feature type="transmembrane region" description="Helical" evidence="7">
    <location>
        <begin position="235"/>
        <end position="257"/>
    </location>
</feature>
<keyword evidence="2" id="KW-0813">Transport</keyword>
<dbReference type="Proteomes" id="UP000215914">
    <property type="component" value="Chromosome 5"/>
</dbReference>
<feature type="transmembrane region" description="Helical" evidence="7">
    <location>
        <begin position="67"/>
        <end position="88"/>
    </location>
</feature>
<feature type="transmembrane region" description="Helical" evidence="7">
    <location>
        <begin position="196"/>
        <end position="215"/>
    </location>
</feature>
<sequence length="300" mass="33151">MFMQKTRLDMWFASVCEFLWNCGCLCCNNFDLYEPTVSDCEYGGNTYMLLFGVVQILMSQMLDFHSMVLASVVAAIMSFCYFSIGLGLGSAQVIENGKIAGSITGYPAVSVAHKLWLTFQALGDIAFACPYELILLEIQDTVKSPPAENKVTKHASAIAILATSFFYLGCGCLGYAAFGNDTPGNLLTGFGFYKPYWHVAFANACLFSQPVFAFVERWLVQKLHSSQFLKRFHEIVGVLGALNLCPLAIYFPVEMYIVQRKLEAWSRKWVVLEIFSGVLMVVSAVALVGSVAGLIEAKLM</sequence>
<feature type="domain" description="Amino acid transporter transmembrane" evidence="8">
    <location>
        <begin position="38"/>
        <end position="214"/>
    </location>
</feature>
<evidence type="ECO:0000256" key="5">
    <source>
        <dbReference type="ARBA" id="ARBA00022989"/>
    </source>
</evidence>
<proteinExistence type="predicted"/>
<protein>
    <submittedName>
        <fullName evidence="9">Putative amino acid transporter, transmembrane domain-containing protein</fullName>
    </submittedName>
</protein>
<dbReference type="Pfam" id="PF01490">
    <property type="entry name" value="Aa_trans"/>
    <property type="match status" value="2"/>
</dbReference>
<evidence type="ECO:0000256" key="4">
    <source>
        <dbReference type="ARBA" id="ARBA00022970"/>
    </source>
</evidence>
<keyword evidence="6 7" id="KW-0472">Membrane</keyword>
<keyword evidence="4" id="KW-0029">Amino-acid transport</keyword>
<evidence type="ECO:0000256" key="3">
    <source>
        <dbReference type="ARBA" id="ARBA00022692"/>
    </source>
</evidence>
<evidence type="ECO:0000256" key="7">
    <source>
        <dbReference type="SAM" id="Phobius"/>
    </source>
</evidence>
<evidence type="ECO:0000256" key="1">
    <source>
        <dbReference type="ARBA" id="ARBA00004370"/>
    </source>
</evidence>
<dbReference type="GO" id="GO:0016020">
    <property type="term" value="C:membrane"/>
    <property type="evidence" value="ECO:0000318"/>
    <property type="project" value="GO_Central"/>
</dbReference>
<feature type="transmembrane region" description="Helical" evidence="7">
    <location>
        <begin position="157"/>
        <end position="176"/>
    </location>
</feature>
<accession>A0A251URA9</accession>
<keyword evidence="10" id="KW-1185">Reference proteome</keyword>
<feature type="transmembrane region" description="Helical" evidence="7">
    <location>
        <begin position="269"/>
        <end position="295"/>
    </location>
</feature>
<comment type="subcellular location">
    <subcellularLocation>
        <location evidence="1">Membrane</location>
    </subcellularLocation>
</comment>
<dbReference type="OMA" id="WHVAFAN"/>
<dbReference type="InParanoid" id="A0A251URA9"/>
<evidence type="ECO:0000256" key="6">
    <source>
        <dbReference type="ARBA" id="ARBA00023136"/>
    </source>
</evidence>
<evidence type="ECO:0000313" key="10">
    <source>
        <dbReference type="Proteomes" id="UP000215914"/>
    </source>
</evidence>
<dbReference type="AlphaFoldDB" id="A0A251URA9"/>
<name>A0A251URA9_HELAN</name>
<keyword evidence="3 7" id="KW-0812">Transmembrane</keyword>
<dbReference type="GO" id="GO:0003333">
    <property type="term" value="P:amino acid transmembrane transport"/>
    <property type="evidence" value="ECO:0000318"/>
    <property type="project" value="GO_Central"/>
</dbReference>
<evidence type="ECO:0000259" key="8">
    <source>
        <dbReference type="Pfam" id="PF01490"/>
    </source>
</evidence>